<gene>
    <name evidence="1" type="ORF">MPPM_2926</name>
</gene>
<evidence type="ECO:0000313" key="1">
    <source>
        <dbReference type="EMBL" id="BAU91531.1"/>
    </source>
</evidence>
<sequence>MKRSQKRMLLGIGVALLVILTLVGGAWLALWYVLKPSPASRPPLAEGLPPELREANRAFSLRIVNAFPVGSAEAALVRTLDAQGFRRRESAGRQQSSFVQQAFPCRHTWSIDWSADEQGRITAITAIYDPVCL</sequence>
<evidence type="ECO:0000313" key="2">
    <source>
        <dbReference type="Proteomes" id="UP000218288"/>
    </source>
</evidence>
<proteinExistence type="predicted"/>
<dbReference type="Proteomes" id="UP000218288">
    <property type="component" value="Chromosome"/>
</dbReference>
<dbReference type="AlphaFoldDB" id="A0A160PHZ0"/>
<dbReference type="EMBL" id="AP014809">
    <property type="protein sequence ID" value="BAU91531.1"/>
    <property type="molecule type" value="Genomic_DNA"/>
</dbReference>
<protein>
    <submittedName>
        <fullName evidence="1">Uncharacterized protein</fullName>
    </submittedName>
</protein>
<reference evidence="1 2" key="1">
    <citation type="journal article" date="2016" name="Genome Announc.">
        <title>Complete Genome Sequence of Methylobacterium populi P-1M, Isolated from Pink-Pigmented Household Biofilm.</title>
        <authorList>
            <person name="Morohoshi T."/>
            <person name="Ikeda T."/>
        </authorList>
    </citation>
    <scope>NUCLEOTIDE SEQUENCE [LARGE SCALE GENOMIC DNA]</scope>
    <source>
        <strain evidence="1 2">P-1M</strain>
    </source>
</reference>
<name>A0A160PHZ0_9HYPH</name>
<organism evidence="1 2">
    <name type="scientific">Methylorubrum populi</name>
    <dbReference type="NCBI Taxonomy" id="223967"/>
    <lineage>
        <taxon>Bacteria</taxon>
        <taxon>Pseudomonadati</taxon>
        <taxon>Pseudomonadota</taxon>
        <taxon>Alphaproteobacteria</taxon>
        <taxon>Hyphomicrobiales</taxon>
        <taxon>Methylobacteriaceae</taxon>
        <taxon>Methylorubrum</taxon>
    </lineage>
</organism>
<dbReference type="OrthoDB" id="8481416at2"/>
<accession>A0A160PHZ0</accession>